<feature type="region of interest" description="Disordered" evidence="1">
    <location>
        <begin position="171"/>
        <end position="197"/>
    </location>
</feature>
<evidence type="ECO:0000313" key="2">
    <source>
        <dbReference type="EMBL" id="CAA9294017.1"/>
    </source>
</evidence>
<feature type="non-terminal residue" evidence="2">
    <location>
        <position position="1"/>
    </location>
</feature>
<feature type="compositionally biased region" description="Gly residues" evidence="1">
    <location>
        <begin position="64"/>
        <end position="76"/>
    </location>
</feature>
<feature type="compositionally biased region" description="Basic residues" evidence="1">
    <location>
        <begin position="312"/>
        <end position="323"/>
    </location>
</feature>
<name>A0A6J4K2L1_9BACT</name>
<feature type="region of interest" description="Disordered" evidence="1">
    <location>
        <begin position="216"/>
        <end position="268"/>
    </location>
</feature>
<feature type="region of interest" description="Disordered" evidence="1">
    <location>
        <begin position="1"/>
        <end position="106"/>
    </location>
</feature>
<feature type="compositionally biased region" description="Basic residues" evidence="1">
    <location>
        <begin position="280"/>
        <end position="293"/>
    </location>
</feature>
<evidence type="ECO:0000256" key="1">
    <source>
        <dbReference type="SAM" id="MobiDB-lite"/>
    </source>
</evidence>
<feature type="compositionally biased region" description="Basic residues" evidence="1">
    <location>
        <begin position="54"/>
        <end position="63"/>
    </location>
</feature>
<reference evidence="2" key="1">
    <citation type="submission" date="2020-02" db="EMBL/GenBank/DDBJ databases">
        <authorList>
            <person name="Meier V. D."/>
        </authorList>
    </citation>
    <scope>NUCLEOTIDE SEQUENCE</scope>
    <source>
        <strain evidence="2">AVDCRST_MAG11</strain>
    </source>
</reference>
<feature type="compositionally biased region" description="Basic and acidic residues" evidence="1">
    <location>
        <begin position="339"/>
        <end position="350"/>
    </location>
</feature>
<organism evidence="2">
    <name type="scientific">uncultured Gemmatimonadaceae bacterium</name>
    <dbReference type="NCBI Taxonomy" id="246130"/>
    <lineage>
        <taxon>Bacteria</taxon>
        <taxon>Pseudomonadati</taxon>
        <taxon>Gemmatimonadota</taxon>
        <taxon>Gemmatimonadia</taxon>
        <taxon>Gemmatimonadales</taxon>
        <taxon>Gemmatimonadaceae</taxon>
        <taxon>environmental samples</taxon>
    </lineage>
</organism>
<feature type="region of interest" description="Disordered" evidence="1">
    <location>
        <begin position="280"/>
        <end position="350"/>
    </location>
</feature>
<dbReference type="EMBL" id="CADCTU010000083">
    <property type="protein sequence ID" value="CAA9294017.1"/>
    <property type="molecule type" value="Genomic_DNA"/>
</dbReference>
<feature type="compositionally biased region" description="Basic residues" evidence="1">
    <location>
        <begin position="32"/>
        <end position="46"/>
    </location>
</feature>
<sequence length="350" mass="37364">AARDPHPARPLPPRRRPAPRRAVGARDGVRVARARRPLLLRRAHPVHPRDGRAARRPARRARGAHGGVRRAGGGGRGARHAPARGPRARLGDDRRRGGARHGGLHGRLQAAPQPVLPAERGAAVRRARHGVHVRRAALPLPPRRGAVRAAVRLRGRDGGAGRGARAARLRVRQGAGGAAPPHGARLPGGAPRRDRAHVRAPRAAGLRLPGARRVVALPEGRGERPRDRPAARAHHHARHAEDGDGAEAPGQARRVPHGVGLPPGRVEHLQGLRPRAPALRPRRLRRAGAHGHRERGAQGVHDARPGELRALPARHRRGRRAHRGAPERRGGVRAGARGGDGRAADDARVV</sequence>
<proteinExistence type="predicted"/>
<feature type="compositionally biased region" description="Basic and acidic residues" evidence="1">
    <location>
        <begin position="220"/>
        <end position="230"/>
    </location>
</feature>
<protein>
    <submittedName>
        <fullName evidence="2">Uncharacterized protein</fullName>
    </submittedName>
</protein>
<feature type="non-terminal residue" evidence="2">
    <location>
        <position position="350"/>
    </location>
</feature>
<gene>
    <name evidence="2" type="ORF">AVDCRST_MAG11-336</name>
</gene>
<feature type="compositionally biased region" description="Low complexity" evidence="1">
    <location>
        <begin position="178"/>
        <end position="190"/>
    </location>
</feature>
<dbReference type="AlphaFoldDB" id="A0A6J4K2L1"/>
<accession>A0A6J4K2L1</accession>